<dbReference type="GO" id="GO:0022857">
    <property type="term" value="F:transmembrane transporter activity"/>
    <property type="evidence" value="ECO:0007669"/>
    <property type="project" value="InterPro"/>
</dbReference>
<dbReference type="InterPro" id="IPR003663">
    <property type="entry name" value="Sugar/inositol_transpt"/>
</dbReference>
<evidence type="ECO:0000313" key="10">
    <source>
        <dbReference type="EMBL" id="BBX48371.1"/>
    </source>
</evidence>
<keyword evidence="11" id="KW-1185">Reference proteome</keyword>
<feature type="transmembrane region" description="Helical" evidence="8">
    <location>
        <begin position="380"/>
        <end position="401"/>
    </location>
</feature>
<feature type="transmembrane region" description="Helical" evidence="8">
    <location>
        <begin position="168"/>
        <end position="187"/>
    </location>
</feature>
<dbReference type="InterPro" id="IPR036259">
    <property type="entry name" value="MFS_trans_sf"/>
</dbReference>
<feature type="transmembrane region" description="Helical" evidence="8">
    <location>
        <begin position="407"/>
        <end position="428"/>
    </location>
</feature>
<dbReference type="Pfam" id="PF00083">
    <property type="entry name" value="Sugar_tr"/>
    <property type="match status" value="1"/>
</dbReference>
<dbReference type="GO" id="GO:0005886">
    <property type="term" value="C:plasma membrane"/>
    <property type="evidence" value="ECO:0007669"/>
    <property type="project" value="UniProtKB-SubCell"/>
</dbReference>
<dbReference type="PROSITE" id="PS00217">
    <property type="entry name" value="SUGAR_TRANSPORT_2"/>
    <property type="match status" value="1"/>
</dbReference>
<dbReference type="PRINTS" id="PR00171">
    <property type="entry name" value="SUGRTRNSPORT"/>
</dbReference>
<dbReference type="Gene3D" id="1.20.1250.20">
    <property type="entry name" value="MFS general substrate transporter like domains"/>
    <property type="match status" value="1"/>
</dbReference>
<feature type="domain" description="Major facilitator superfamily (MFS) profile" evidence="9">
    <location>
        <begin position="16"/>
        <end position="435"/>
    </location>
</feature>
<feature type="transmembrane region" description="Helical" evidence="8">
    <location>
        <begin position="55"/>
        <end position="76"/>
    </location>
</feature>
<evidence type="ECO:0000256" key="6">
    <source>
        <dbReference type="ARBA" id="ARBA00023136"/>
    </source>
</evidence>
<keyword evidence="3 7" id="KW-0813">Transport</keyword>
<comment type="subcellular location">
    <subcellularLocation>
        <location evidence="1">Cell membrane</location>
        <topology evidence="1">Multi-pass membrane protein</topology>
    </subcellularLocation>
</comment>
<evidence type="ECO:0000256" key="1">
    <source>
        <dbReference type="ARBA" id="ARBA00004651"/>
    </source>
</evidence>
<sequence>MSRIGESVRARRRLLIALAAASLGIVCGYDMSNISGALLFIADDFKLTIHQQEMLTTTVVIGQICGALSGGVLANAIGRKKSMMLVAGGYAIFALLAAWSESMPLLLTARLLLGVTIGLSAVVVPVFIAESAPARVRGAMLVTYQVATVLGIIAGYLVAYLLADSHDWRWMLGLASVPALVVLPMLARMPDTARYYLFKNRVDDARRALLRVEPNRDVEQELTEIAEAMREEVGGKFVEMLRPPYLRALIFVVGLGFFAQLTGINGIIYYSPRLFESMGFQGKFALLVLPALVQLASLVAVLVSLFLVDRLGRRPILLSGIAAMIVGDAVLVGVFAANSSAVSGFGYVGLLLFTMGFTFGFGALVWVYAGEAFPAHLRSLGSSAMLTANLSANALVAGVFLTMLHTLGGAGTFAVFGLLATVGFVLGYRFAPETKGRQLEEIRRFWENDGRWPDEIDSTTTDVQACR</sequence>
<keyword evidence="4 8" id="KW-0812">Transmembrane</keyword>
<evidence type="ECO:0000256" key="8">
    <source>
        <dbReference type="SAM" id="Phobius"/>
    </source>
</evidence>
<gene>
    <name evidence="10" type="primary">sugI</name>
    <name evidence="10" type="ORF">MCOO_43860</name>
</gene>
<evidence type="ECO:0000259" key="9">
    <source>
        <dbReference type="PROSITE" id="PS50850"/>
    </source>
</evidence>
<name>A0A7I7L3J9_9MYCO</name>
<evidence type="ECO:0000256" key="5">
    <source>
        <dbReference type="ARBA" id="ARBA00022989"/>
    </source>
</evidence>
<feature type="transmembrane region" description="Helical" evidence="8">
    <location>
        <begin position="315"/>
        <end position="338"/>
    </location>
</feature>
<dbReference type="NCBIfam" id="TIGR00879">
    <property type="entry name" value="SP"/>
    <property type="match status" value="1"/>
</dbReference>
<proteinExistence type="inferred from homology"/>
<evidence type="ECO:0000256" key="4">
    <source>
        <dbReference type="ARBA" id="ARBA00022692"/>
    </source>
</evidence>
<dbReference type="PROSITE" id="PS00216">
    <property type="entry name" value="SUGAR_TRANSPORT_1"/>
    <property type="match status" value="1"/>
</dbReference>
<evidence type="ECO:0000256" key="7">
    <source>
        <dbReference type="RuleBase" id="RU003346"/>
    </source>
</evidence>
<dbReference type="AlphaFoldDB" id="A0A7I7L3J9"/>
<dbReference type="InterPro" id="IPR005828">
    <property type="entry name" value="MFS_sugar_transport-like"/>
</dbReference>
<organism evidence="10 11">
    <name type="scientific">Mycobacterium cookii</name>
    <dbReference type="NCBI Taxonomy" id="1775"/>
    <lineage>
        <taxon>Bacteria</taxon>
        <taxon>Bacillati</taxon>
        <taxon>Actinomycetota</taxon>
        <taxon>Actinomycetes</taxon>
        <taxon>Mycobacteriales</taxon>
        <taxon>Mycobacteriaceae</taxon>
        <taxon>Mycobacterium</taxon>
    </lineage>
</organism>
<dbReference type="SUPFAM" id="SSF103473">
    <property type="entry name" value="MFS general substrate transporter"/>
    <property type="match status" value="1"/>
</dbReference>
<evidence type="ECO:0000256" key="2">
    <source>
        <dbReference type="ARBA" id="ARBA00010992"/>
    </source>
</evidence>
<keyword evidence="6 8" id="KW-0472">Membrane</keyword>
<feature type="transmembrane region" description="Helical" evidence="8">
    <location>
        <begin position="284"/>
        <end position="308"/>
    </location>
</feature>
<dbReference type="PANTHER" id="PTHR48020">
    <property type="entry name" value="PROTON MYO-INOSITOL COTRANSPORTER"/>
    <property type="match status" value="1"/>
</dbReference>
<accession>A0A7I7L3J9</accession>
<feature type="transmembrane region" description="Helical" evidence="8">
    <location>
        <begin position="111"/>
        <end position="129"/>
    </location>
</feature>
<comment type="similarity">
    <text evidence="2 7">Belongs to the major facilitator superfamily. Sugar transporter (TC 2.A.1.1) family.</text>
</comment>
<dbReference type="KEGG" id="mcoo:MCOO_43860"/>
<reference evidence="10 11" key="1">
    <citation type="journal article" date="2019" name="Emerg. Microbes Infect.">
        <title>Comprehensive subspecies identification of 175 nontuberculous mycobacteria species based on 7547 genomic profiles.</title>
        <authorList>
            <person name="Matsumoto Y."/>
            <person name="Kinjo T."/>
            <person name="Motooka D."/>
            <person name="Nabeya D."/>
            <person name="Jung N."/>
            <person name="Uechi K."/>
            <person name="Horii T."/>
            <person name="Iida T."/>
            <person name="Fujita J."/>
            <person name="Nakamura S."/>
        </authorList>
    </citation>
    <scope>NUCLEOTIDE SEQUENCE [LARGE SCALE GENOMIC DNA]</scope>
    <source>
        <strain evidence="10 11">JCM 12404</strain>
    </source>
</reference>
<dbReference type="PANTHER" id="PTHR48020:SF12">
    <property type="entry name" value="PROTON MYO-INOSITOL COTRANSPORTER"/>
    <property type="match status" value="1"/>
</dbReference>
<dbReference type="EMBL" id="AP022569">
    <property type="protein sequence ID" value="BBX48371.1"/>
    <property type="molecule type" value="Genomic_DNA"/>
</dbReference>
<dbReference type="PROSITE" id="PS50850">
    <property type="entry name" value="MFS"/>
    <property type="match status" value="1"/>
</dbReference>
<feature type="transmembrane region" description="Helical" evidence="8">
    <location>
        <begin position="83"/>
        <end position="99"/>
    </location>
</feature>
<dbReference type="Proteomes" id="UP000465866">
    <property type="component" value="Chromosome"/>
</dbReference>
<dbReference type="InterPro" id="IPR020846">
    <property type="entry name" value="MFS_dom"/>
</dbReference>
<protein>
    <submittedName>
        <fullName evidence="10">Sugar-transport integral membrane protein SugI</fullName>
    </submittedName>
</protein>
<evidence type="ECO:0000313" key="11">
    <source>
        <dbReference type="Proteomes" id="UP000465866"/>
    </source>
</evidence>
<feature type="transmembrane region" description="Helical" evidence="8">
    <location>
        <begin position="141"/>
        <end position="162"/>
    </location>
</feature>
<evidence type="ECO:0000256" key="3">
    <source>
        <dbReference type="ARBA" id="ARBA00022448"/>
    </source>
</evidence>
<feature type="transmembrane region" description="Helical" evidence="8">
    <location>
        <begin position="344"/>
        <end position="368"/>
    </location>
</feature>
<keyword evidence="5 8" id="KW-1133">Transmembrane helix</keyword>
<dbReference type="InterPro" id="IPR050814">
    <property type="entry name" value="Myo-inositol_Transporter"/>
</dbReference>
<dbReference type="InterPro" id="IPR005829">
    <property type="entry name" value="Sugar_transporter_CS"/>
</dbReference>
<feature type="transmembrane region" description="Helical" evidence="8">
    <location>
        <begin position="248"/>
        <end position="272"/>
    </location>
</feature>